<evidence type="ECO:0000313" key="1">
    <source>
        <dbReference type="EMBL" id="KNC71523.1"/>
    </source>
</evidence>
<sequence>MPKKSKSPVVPTPAEVSDIKRLEEEFYEGAENANNLVDLRGFTSHENNVVSMRALESLHRIFMKLMSEGMLTKIGNKK</sequence>
<dbReference type="AlphaFoldDB" id="A0A0L0F5T3"/>
<evidence type="ECO:0000313" key="2">
    <source>
        <dbReference type="Proteomes" id="UP000054560"/>
    </source>
</evidence>
<dbReference type="GeneID" id="25916443"/>
<dbReference type="RefSeq" id="XP_014145425.1">
    <property type="nucleotide sequence ID" value="XM_014289950.1"/>
</dbReference>
<dbReference type="Proteomes" id="UP000054560">
    <property type="component" value="Unassembled WGS sequence"/>
</dbReference>
<feature type="non-terminal residue" evidence="1">
    <location>
        <position position="78"/>
    </location>
</feature>
<protein>
    <submittedName>
        <fullName evidence="1">Uncharacterized protein</fullName>
    </submittedName>
</protein>
<accession>A0A0L0F5T3</accession>
<reference evidence="1 2" key="1">
    <citation type="submission" date="2011-02" db="EMBL/GenBank/DDBJ databases">
        <title>The Genome Sequence of Sphaeroforma arctica JP610.</title>
        <authorList>
            <consortium name="The Broad Institute Genome Sequencing Platform"/>
            <person name="Russ C."/>
            <person name="Cuomo C."/>
            <person name="Young S.K."/>
            <person name="Zeng Q."/>
            <person name="Gargeya S."/>
            <person name="Alvarado L."/>
            <person name="Berlin A."/>
            <person name="Chapman S.B."/>
            <person name="Chen Z."/>
            <person name="Freedman E."/>
            <person name="Gellesch M."/>
            <person name="Goldberg J."/>
            <person name="Griggs A."/>
            <person name="Gujja S."/>
            <person name="Heilman E."/>
            <person name="Heiman D."/>
            <person name="Howarth C."/>
            <person name="Mehta T."/>
            <person name="Neiman D."/>
            <person name="Pearson M."/>
            <person name="Roberts A."/>
            <person name="Saif S."/>
            <person name="Shea T."/>
            <person name="Shenoy N."/>
            <person name="Sisk P."/>
            <person name="Stolte C."/>
            <person name="Sykes S."/>
            <person name="White J."/>
            <person name="Yandava C."/>
            <person name="Burger G."/>
            <person name="Gray M.W."/>
            <person name="Holland P.W.H."/>
            <person name="King N."/>
            <person name="Lang F.B.F."/>
            <person name="Roger A.J."/>
            <person name="Ruiz-Trillo I."/>
            <person name="Haas B."/>
            <person name="Nusbaum C."/>
            <person name="Birren B."/>
        </authorList>
    </citation>
    <scope>NUCLEOTIDE SEQUENCE [LARGE SCALE GENOMIC DNA]</scope>
    <source>
        <strain evidence="1 2">JP610</strain>
    </source>
</reference>
<dbReference type="EMBL" id="KQ248614">
    <property type="protein sequence ID" value="KNC71523.1"/>
    <property type="molecule type" value="Genomic_DNA"/>
</dbReference>
<gene>
    <name evidence="1" type="ORF">SARC_15939</name>
</gene>
<organism evidence="1 2">
    <name type="scientific">Sphaeroforma arctica JP610</name>
    <dbReference type="NCBI Taxonomy" id="667725"/>
    <lineage>
        <taxon>Eukaryota</taxon>
        <taxon>Ichthyosporea</taxon>
        <taxon>Ichthyophonida</taxon>
        <taxon>Sphaeroforma</taxon>
    </lineage>
</organism>
<keyword evidence="2" id="KW-1185">Reference proteome</keyword>
<proteinExistence type="predicted"/>
<name>A0A0L0F5T3_9EUKA</name>